<dbReference type="InterPro" id="IPR005804">
    <property type="entry name" value="FA_desaturase_dom"/>
</dbReference>
<evidence type="ECO:0000256" key="1">
    <source>
        <dbReference type="SAM" id="MobiDB-lite"/>
    </source>
</evidence>
<evidence type="ECO:0000313" key="3">
    <source>
        <dbReference type="EMBL" id="MDF8265968.1"/>
    </source>
</evidence>
<reference evidence="3 4" key="1">
    <citation type="submission" date="2023-03" db="EMBL/GenBank/DDBJ databases">
        <title>YIM 133296 draft genome.</title>
        <authorList>
            <person name="Xiong L."/>
        </authorList>
    </citation>
    <scope>NUCLEOTIDE SEQUENCE [LARGE SCALE GENOMIC DNA]</scope>
    <source>
        <strain evidence="3 4">YIM 133296</strain>
    </source>
</reference>
<dbReference type="RefSeq" id="WP_277193223.1">
    <property type="nucleotide sequence ID" value="NZ_JAROAV010000044.1"/>
</dbReference>
<dbReference type="CDD" id="cd03506">
    <property type="entry name" value="Delta6-FADS-like"/>
    <property type="match status" value="1"/>
</dbReference>
<gene>
    <name evidence="3" type="ORF">P4R38_17105</name>
</gene>
<dbReference type="EMBL" id="JAROAV010000044">
    <property type="protein sequence ID" value="MDF8265968.1"/>
    <property type="molecule type" value="Genomic_DNA"/>
</dbReference>
<evidence type="ECO:0000313" key="4">
    <source>
        <dbReference type="Proteomes" id="UP001528912"/>
    </source>
</evidence>
<dbReference type="PANTHER" id="PTHR19353:SF19">
    <property type="entry name" value="DELTA(5) FATTY ACID DESATURASE C-RELATED"/>
    <property type="match status" value="1"/>
</dbReference>
<accession>A0ABT6CAP0</accession>
<dbReference type="Pfam" id="PF00487">
    <property type="entry name" value="FA_desaturase"/>
    <property type="match status" value="1"/>
</dbReference>
<dbReference type="InterPro" id="IPR012171">
    <property type="entry name" value="Fatty_acid_desaturase"/>
</dbReference>
<proteinExistence type="predicted"/>
<name>A0ABT6CAP0_9MICO</name>
<evidence type="ECO:0000259" key="2">
    <source>
        <dbReference type="Pfam" id="PF00487"/>
    </source>
</evidence>
<feature type="compositionally biased region" description="Polar residues" evidence="1">
    <location>
        <begin position="1"/>
        <end position="13"/>
    </location>
</feature>
<dbReference type="Proteomes" id="UP001528912">
    <property type="component" value="Unassembled WGS sequence"/>
</dbReference>
<sequence length="410" mass="46369">MTLTAETTNSTAQDIGRSHTPPKARRTGALPTEGGVLVRPPAAAHLSDDDVRRLGEELDAIRDEVIASRGSRDAAYIRRMIKLQKSLELAGRVALLGSRYKPLWFLGTGMVATGKILDNMEIGHNVLHGQWDWMRDPDIHSTTYEWDFVAPARGWQHTHNDLHHTWTNVIGKDRDVGYNILRVSPDQPWQKRDLFNPAVNLGLSFVFEWGIASYDLEWDMVKAGYKSREQFDSDLAALRVKAQDQIVKEYMMLPAVAMLTKSGRRALTGALTANVIRNMWAHAVIFCGHFPEDVDTFSEDMIDGETRGDWYIRQMLGSANISGSRLFHTLTGNLSHQIEHHLFPDIPSNRYIEIAPRVREICSRYGLPYTTGPLGLQLASTWKQICRLAVPDDFDRRRPIASIRRAWASA</sequence>
<feature type="domain" description="Fatty acid desaturase" evidence="2">
    <location>
        <begin position="116"/>
        <end position="371"/>
    </location>
</feature>
<comment type="caution">
    <text evidence="3">The sequence shown here is derived from an EMBL/GenBank/DDBJ whole genome shotgun (WGS) entry which is preliminary data.</text>
</comment>
<keyword evidence="4" id="KW-1185">Reference proteome</keyword>
<organism evidence="3 4">
    <name type="scientific">Luteipulveratus flavus</name>
    <dbReference type="NCBI Taxonomy" id="3031728"/>
    <lineage>
        <taxon>Bacteria</taxon>
        <taxon>Bacillati</taxon>
        <taxon>Actinomycetota</taxon>
        <taxon>Actinomycetes</taxon>
        <taxon>Micrococcales</taxon>
        <taxon>Dermacoccaceae</taxon>
        <taxon>Luteipulveratus</taxon>
    </lineage>
</organism>
<feature type="region of interest" description="Disordered" evidence="1">
    <location>
        <begin position="1"/>
        <end position="35"/>
    </location>
</feature>
<protein>
    <submittedName>
        <fullName evidence="3">Acyl-CoA desaturase</fullName>
    </submittedName>
</protein>
<dbReference type="PANTHER" id="PTHR19353">
    <property type="entry name" value="FATTY ACID DESATURASE 2"/>
    <property type="match status" value="1"/>
</dbReference>